<evidence type="ECO:0000313" key="7">
    <source>
        <dbReference type="EMBL" id="KAK7520382.1"/>
    </source>
</evidence>
<sequence>MATVLRRRVDSAKNNLKRKNKVSGWVLPKESTSFADPDKWSNKDMDVTPIERRTWTSLTILGFWISDAMNAQGWEAPSSIIATGLTYREAIYCIIFGSIIDTIPLVLNGVIGAHLHIPFPIIAKSSFGFVFARFAVVTRMTTALFWHAIQTYTGSTAMTQCIRAIWPSYLTAIPNTIPESVGITSQQLLSHFIFWTVQLPFLLTPPHKLKWFFVFKAVVVFVVSVAVVIAMCKKAGSTGDLWDQPYKVHGSERSWAILSSVMSIAGGWATMATNVPDFTRYMKKGHERGVYWQALCLPVISVLLGLFGIISTSASKVVYGEYLWDPTALANEWQGPAGRCGAFFVGFSWVVGQIGTNLSANVISFANDASSLCPKYINIRRGVLIATFTAGWIMVPWKIVHSAQSLLNFMTGLAIFLAPISAITACDYWVVKHKHIDVPSLYRRRGLYRYWNGLNWRAAVAFLVAVVPNTPGLAKAVNPSATISAGIEHIYDMNYLWGFCSAFFLYWAFSHFFPAEETLLKACIYEDVVTVDGVEYTNDGVTDPKAEKAPEILDSRKQPYAEAGAV</sequence>
<evidence type="ECO:0000256" key="2">
    <source>
        <dbReference type="ARBA" id="ARBA00008974"/>
    </source>
</evidence>
<proteinExistence type="inferred from homology"/>
<organism evidence="7 8">
    <name type="scientific">Phyllosticta citriasiana</name>
    <dbReference type="NCBI Taxonomy" id="595635"/>
    <lineage>
        <taxon>Eukaryota</taxon>
        <taxon>Fungi</taxon>
        <taxon>Dikarya</taxon>
        <taxon>Ascomycota</taxon>
        <taxon>Pezizomycotina</taxon>
        <taxon>Dothideomycetes</taxon>
        <taxon>Dothideomycetes incertae sedis</taxon>
        <taxon>Botryosphaeriales</taxon>
        <taxon>Phyllostictaceae</taxon>
        <taxon>Phyllosticta</taxon>
    </lineage>
</organism>
<gene>
    <name evidence="7" type="ORF">IWZ03DRAFT_437614</name>
</gene>
<dbReference type="PANTHER" id="PTHR30618">
    <property type="entry name" value="NCS1 FAMILY PURINE/PYRIMIDINE TRANSPORTER"/>
    <property type="match status" value="1"/>
</dbReference>
<dbReference type="InterPro" id="IPR045225">
    <property type="entry name" value="Uracil/uridine/allantoin_perm"/>
</dbReference>
<comment type="caution">
    <text evidence="7">The sequence shown here is derived from an EMBL/GenBank/DDBJ whole genome shotgun (WGS) entry which is preliminary data.</text>
</comment>
<dbReference type="PANTHER" id="PTHR30618:SF0">
    <property type="entry name" value="PURINE-URACIL PERMEASE NCS1"/>
    <property type="match status" value="1"/>
</dbReference>
<name>A0ABR1KV03_9PEZI</name>
<comment type="similarity">
    <text evidence="2">Belongs to the purine-cytosine permease (2.A.39) family.</text>
</comment>
<feature type="transmembrane region" description="Helical" evidence="6">
    <location>
        <begin position="406"/>
        <end position="430"/>
    </location>
</feature>
<evidence type="ECO:0000256" key="6">
    <source>
        <dbReference type="SAM" id="Phobius"/>
    </source>
</evidence>
<comment type="subcellular location">
    <subcellularLocation>
        <location evidence="1">Membrane</location>
        <topology evidence="1">Multi-pass membrane protein</topology>
    </subcellularLocation>
</comment>
<feature type="transmembrane region" description="Helical" evidence="6">
    <location>
        <begin position="90"/>
        <end position="111"/>
    </location>
</feature>
<keyword evidence="3 6" id="KW-0812">Transmembrane</keyword>
<feature type="transmembrane region" description="Helical" evidence="6">
    <location>
        <begin position="450"/>
        <end position="468"/>
    </location>
</feature>
<keyword evidence="8" id="KW-1185">Reference proteome</keyword>
<feature type="transmembrane region" description="Helical" evidence="6">
    <location>
        <begin position="253"/>
        <end position="271"/>
    </location>
</feature>
<evidence type="ECO:0000256" key="4">
    <source>
        <dbReference type="ARBA" id="ARBA00022989"/>
    </source>
</evidence>
<dbReference type="Proteomes" id="UP001363622">
    <property type="component" value="Unassembled WGS sequence"/>
</dbReference>
<dbReference type="Pfam" id="PF02133">
    <property type="entry name" value="Transp_cyt_pur"/>
    <property type="match status" value="1"/>
</dbReference>
<evidence type="ECO:0000313" key="8">
    <source>
        <dbReference type="Proteomes" id="UP001363622"/>
    </source>
</evidence>
<keyword evidence="4 6" id="KW-1133">Transmembrane helix</keyword>
<dbReference type="EMBL" id="JBBPHU010000003">
    <property type="protein sequence ID" value="KAK7520382.1"/>
    <property type="molecule type" value="Genomic_DNA"/>
</dbReference>
<accession>A0ABR1KV03</accession>
<feature type="transmembrane region" description="Helical" evidence="6">
    <location>
        <begin position="291"/>
        <end position="310"/>
    </location>
</feature>
<evidence type="ECO:0000256" key="3">
    <source>
        <dbReference type="ARBA" id="ARBA00022692"/>
    </source>
</evidence>
<evidence type="ECO:0000256" key="5">
    <source>
        <dbReference type="ARBA" id="ARBA00023136"/>
    </source>
</evidence>
<dbReference type="CDD" id="cd11482">
    <property type="entry name" value="SLC-NCS1sbd_NRT1-like"/>
    <property type="match status" value="1"/>
</dbReference>
<feature type="transmembrane region" description="Helical" evidence="6">
    <location>
        <begin position="211"/>
        <end position="232"/>
    </location>
</feature>
<keyword evidence="5 6" id="KW-0472">Membrane</keyword>
<feature type="transmembrane region" description="Helical" evidence="6">
    <location>
        <begin position="382"/>
        <end position="400"/>
    </location>
</feature>
<dbReference type="Gene3D" id="1.10.4160.10">
    <property type="entry name" value="Hydantoin permease"/>
    <property type="match status" value="1"/>
</dbReference>
<dbReference type="InterPro" id="IPR001248">
    <property type="entry name" value="Pur-cyt_permease"/>
</dbReference>
<evidence type="ECO:0000256" key="1">
    <source>
        <dbReference type="ARBA" id="ARBA00004141"/>
    </source>
</evidence>
<feature type="transmembrane region" description="Helical" evidence="6">
    <location>
        <begin position="495"/>
        <end position="513"/>
    </location>
</feature>
<protein>
    <submittedName>
        <fullName evidence="7">Permease for cytosine/purines, uracil, thiamine, allantoin-domain-containing protein</fullName>
    </submittedName>
</protein>
<reference evidence="7 8" key="1">
    <citation type="submission" date="2024-04" db="EMBL/GenBank/DDBJ databases">
        <title>Phyllosticta paracitricarpa is synonymous to the EU quarantine fungus P. citricarpa based on phylogenomic analyses.</title>
        <authorList>
            <consortium name="Lawrence Berkeley National Laboratory"/>
            <person name="Van Ingen-Buijs V.A."/>
            <person name="Van Westerhoven A.C."/>
            <person name="Haridas S."/>
            <person name="Skiadas P."/>
            <person name="Martin F."/>
            <person name="Groenewald J.Z."/>
            <person name="Crous P.W."/>
            <person name="Seidl M.F."/>
        </authorList>
    </citation>
    <scope>NUCLEOTIDE SEQUENCE [LARGE SCALE GENOMIC DNA]</scope>
    <source>
        <strain evidence="7 8">CBS 123371</strain>
    </source>
</reference>